<name>A0A800MSR0_CYTFI</name>
<gene>
    <name evidence="3" type="ORF">KIS1582_4661</name>
</gene>
<reference evidence="3 4" key="1">
    <citation type="journal article" date="2020" name="G3 (Bethesda)">
        <title>Whole Genome Sequencing and Comparative Genomics of Two Nematicidal Bacillus Strains Reveals a Wide Range of Possible Virulence Factors.</title>
        <authorList>
            <person name="Susic N."/>
            <person name="Janezic S."/>
            <person name="Rupnik M."/>
            <person name="Geric Stare B."/>
        </authorList>
    </citation>
    <scope>NUCLEOTIDE SEQUENCE [LARGE SCALE GENOMIC DNA]</scope>
    <source>
        <strain evidence="3 4">I-1582</strain>
    </source>
</reference>
<dbReference type="RefSeq" id="WP_159347025.1">
    <property type="nucleotide sequence ID" value="NZ_JBALOT010000033.1"/>
</dbReference>
<dbReference type="Pfam" id="PF12671">
    <property type="entry name" value="Amidase_6"/>
    <property type="match status" value="1"/>
</dbReference>
<dbReference type="InterPro" id="IPR024301">
    <property type="entry name" value="Amidase_6"/>
</dbReference>
<proteinExistence type="predicted"/>
<dbReference type="OrthoDB" id="9812429at2"/>
<protein>
    <recommendedName>
        <fullName evidence="2">Putative amidase domain-containing protein</fullName>
    </recommendedName>
</protein>
<dbReference type="PANTHER" id="PTHR40032:SF1">
    <property type="entry name" value="EXPORTED PROTEIN"/>
    <property type="match status" value="1"/>
</dbReference>
<evidence type="ECO:0000256" key="1">
    <source>
        <dbReference type="SAM" id="SignalP"/>
    </source>
</evidence>
<keyword evidence="1" id="KW-0732">Signal</keyword>
<feature type="signal peptide" evidence="1">
    <location>
        <begin position="1"/>
        <end position="24"/>
    </location>
</feature>
<evidence type="ECO:0000313" key="3">
    <source>
        <dbReference type="EMBL" id="KAF0821595.1"/>
    </source>
</evidence>
<dbReference type="PANTHER" id="PTHR40032">
    <property type="entry name" value="EXPORTED PROTEIN-RELATED"/>
    <property type="match status" value="1"/>
</dbReference>
<dbReference type="AlphaFoldDB" id="A0A800MSR0"/>
<sequence>MKKKLISALVLAVALTTSVTAPLAAENSVQEKKENVFSAKDIMFYKTISDNPAQERKMAKGEHKEAIKLVEDYIKANGLSIVTDLDDPDYQKFVMSLGVAFDEFSEEDMKKIISFVKFIDYYENHAQNNKLKGFKNKLENNASLSEQETAELSSLLPASPNDPSTAENAEVSGDIISPMTVYSNGYDNIKARDYAYKWWDGRNPLYDYYAYKKGCSIYDKSCWSKWNDCANFVSQALYAGGMKMRYGSSYTSSASWSYGVVPSYTWGGAHNFYTHWKARAGVASSVSALQTGDAVNADFTGDGSIDHTALITKNTGSYSSNKYLTQHTTDKKETTTLATWYNSGYKVYGYEMDKASN</sequence>
<evidence type="ECO:0000259" key="2">
    <source>
        <dbReference type="Pfam" id="PF12671"/>
    </source>
</evidence>
<evidence type="ECO:0000313" key="4">
    <source>
        <dbReference type="Proteomes" id="UP000465778"/>
    </source>
</evidence>
<dbReference type="EMBL" id="VDEM01000095">
    <property type="protein sequence ID" value="KAF0821595.1"/>
    <property type="molecule type" value="Genomic_DNA"/>
</dbReference>
<dbReference type="Proteomes" id="UP000465778">
    <property type="component" value="Unassembled WGS sequence"/>
</dbReference>
<organism evidence="3 4">
    <name type="scientific">Cytobacillus firmus</name>
    <name type="common">Bacillus firmus</name>
    <dbReference type="NCBI Taxonomy" id="1399"/>
    <lineage>
        <taxon>Bacteria</taxon>
        <taxon>Bacillati</taxon>
        <taxon>Bacillota</taxon>
        <taxon>Bacilli</taxon>
        <taxon>Bacillales</taxon>
        <taxon>Bacillaceae</taxon>
        <taxon>Cytobacillus</taxon>
    </lineage>
</organism>
<feature type="chain" id="PRO_5031536827" description="Putative amidase domain-containing protein" evidence="1">
    <location>
        <begin position="25"/>
        <end position="357"/>
    </location>
</feature>
<accession>A0A800MSR0</accession>
<feature type="domain" description="Putative amidase" evidence="2">
    <location>
        <begin position="186"/>
        <end position="349"/>
    </location>
</feature>
<comment type="caution">
    <text evidence="3">The sequence shown here is derived from an EMBL/GenBank/DDBJ whole genome shotgun (WGS) entry which is preliminary data.</text>
</comment>